<reference evidence="2" key="1">
    <citation type="journal article" date="2024" name="Front. Bioeng. Biotechnol.">
        <title>Genome-scale model development and genomic sequencing of the oleaginous clade Lipomyces.</title>
        <authorList>
            <person name="Czajka J.J."/>
            <person name="Han Y."/>
            <person name="Kim J."/>
            <person name="Mondo S.J."/>
            <person name="Hofstad B.A."/>
            <person name="Robles A."/>
            <person name="Haridas S."/>
            <person name="Riley R."/>
            <person name="LaButti K."/>
            <person name="Pangilinan J."/>
            <person name="Andreopoulos W."/>
            <person name="Lipzen A."/>
            <person name="Yan J."/>
            <person name="Wang M."/>
            <person name="Ng V."/>
            <person name="Grigoriev I.V."/>
            <person name="Spatafora J.W."/>
            <person name="Magnuson J.K."/>
            <person name="Baker S.E."/>
            <person name="Pomraning K.R."/>
        </authorList>
    </citation>
    <scope>NUCLEOTIDE SEQUENCE [LARGE SCALE GENOMIC DNA]</scope>
    <source>
        <strain evidence="2">CBS 10300</strain>
    </source>
</reference>
<accession>A0ACC3TD88</accession>
<gene>
    <name evidence="1" type="ORF">V1517DRAFT_376728</name>
</gene>
<organism evidence="1 2">
    <name type="scientific">Lipomyces orientalis</name>
    <dbReference type="NCBI Taxonomy" id="1233043"/>
    <lineage>
        <taxon>Eukaryota</taxon>
        <taxon>Fungi</taxon>
        <taxon>Dikarya</taxon>
        <taxon>Ascomycota</taxon>
        <taxon>Saccharomycotina</taxon>
        <taxon>Lipomycetes</taxon>
        <taxon>Lipomycetales</taxon>
        <taxon>Lipomycetaceae</taxon>
        <taxon>Lipomyces</taxon>
    </lineage>
</organism>
<comment type="caution">
    <text evidence="1">The sequence shown here is derived from an EMBL/GenBank/DDBJ whole genome shotgun (WGS) entry which is preliminary data.</text>
</comment>
<evidence type="ECO:0000313" key="1">
    <source>
        <dbReference type="EMBL" id="KAK9319168.1"/>
    </source>
</evidence>
<protein>
    <submittedName>
        <fullName evidence="1">Uncharacterized protein</fullName>
    </submittedName>
</protein>
<dbReference type="Proteomes" id="UP001489719">
    <property type="component" value="Unassembled WGS sequence"/>
</dbReference>
<sequence>MEKTRGRSSRWSLTRPFPSLKQALRMMIHFKKDTENSDEVFDKKRVIHRIIEIARVNDDDDGHFLDVSADWLYEKMMSMTLQECFDIIAEAVKEHNDDSNKPFDSMIKLDI</sequence>
<evidence type="ECO:0000313" key="2">
    <source>
        <dbReference type="Proteomes" id="UP001489719"/>
    </source>
</evidence>
<name>A0ACC3TD88_9ASCO</name>
<keyword evidence="2" id="KW-1185">Reference proteome</keyword>
<proteinExistence type="predicted"/>
<dbReference type="EMBL" id="MU970218">
    <property type="protein sequence ID" value="KAK9319168.1"/>
    <property type="molecule type" value="Genomic_DNA"/>
</dbReference>